<evidence type="ECO:0000313" key="3">
    <source>
        <dbReference type="EMBL" id="KAF9581103.1"/>
    </source>
</evidence>
<feature type="compositionally biased region" description="Pro residues" evidence="2">
    <location>
        <begin position="449"/>
        <end position="460"/>
    </location>
</feature>
<feature type="compositionally biased region" description="Polar residues" evidence="2">
    <location>
        <begin position="328"/>
        <end position="343"/>
    </location>
</feature>
<gene>
    <name evidence="3" type="ORF">BGW38_001999</name>
</gene>
<keyword evidence="1" id="KW-0175">Coiled coil</keyword>
<feature type="compositionally biased region" description="Basic and acidic residues" evidence="2">
    <location>
        <begin position="188"/>
        <end position="199"/>
    </location>
</feature>
<feature type="compositionally biased region" description="Basic and acidic residues" evidence="2">
    <location>
        <begin position="79"/>
        <end position="98"/>
    </location>
</feature>
<accession>A0A9P6FSN5</accession>
<reference evidence="3" key="1">
    <citation type="journal article" date="2020" name="Fungal Divers.">
        <title>Resolving the Mortierellaceae phylogeny through synthesis of multi-gene phylogenetics and phylogenomics.</title>
        <authorList>
            <person name="Vandepol N."/>
            <person name="Liber J."/>
            <person name="Desiro A."/>
            <person name="Na H."/>
            <person name="Kennedy M."/>
            <person name="Barry K."/>
            <person name="Grigoriev I.V."/>
            <person name="Miller A.N."/>
            <person name="O'Donnell K."/>
            <person name="Stajich J.E."/>
            <person name="Bonito G."/>
        </authorList>
    </citation>
    <scope>NUCLEOTIDE SEQUENCE</scope>
    <source>
        <strain evidence="3">KOD1015</strain>
    </source>
</reference>
<organism evidence="3 4">
    <name type="scientific">Lunasporangiospora selenospora</name>
    <dbReference type="NCBI Taxonomy" id="979761"/>
    <lineage>
        <taxon>Eukaryota</taxon>
        <taxon>Fungi</taxon>
        <taxon>Fungi incertae sedis</taxon>
        <taxon>Mucoromycota</taxon>
        <taxon>Mortierellomycotina</taxon>
        <taxon>Mortierellomycetes</taxon>
        <taxon>Mortierellales</taxon>
        <taxon>Mortierellaceae</taxon>
        <taxon>Lunasporangiospora</taxon>
    </lineage>
</organism>
<proteinExistence type="predicted"/>
<feature type="compositionally biased region" description="Polar residues" evidence="2">
    <location>
        <begin position="128"/>
        <end position="143"/>
    </location>
</feature>
<evidence type="ECO:0000256" key="2">
    <source>
        <dbReference type="SAM" id="MobiDB-lite"/>
    </source>
</evidence>
<comment type="caution">
    <text evidence="3">The sequence shown here is derived from an EMBL/GenBank/DDBJ whole genome shotgun (WGS) entry which is preliminary data.</text>
</comment>
<feature type="region of interest" description="Disordered" evidence="2">
    <location>
        <begin position="279"/>
        <end position="300"/>
    </location>
</feature>
<feature type="compositionally biased region" description="Low complexity" evidence="2">
    <location>
        <begin position="171"/>
        <end position="187"/>
    </location>
</feature>
<dbReference type="EMBL" id="JAABOA010001669">
    <property type="protein sequence ID" value="KAF9581103.1"/>
    <property type="molecule type" value="Genomic_DNA"/>
</dbReference>
<feature type="region of interest" description="Disordered" evidence="2">
    <location>
        <begin position="128"/>
        <end position="199"/>
    </location>
</feature>
<feature type="region of interest" description="Disordered" evidence="2">
    <location>
        <begin position="326"/>
        <end position="511"/>
    </location>
</feature>
<protein>
    <submittedName>
        <fullName evidence="3">Uncharacterized protein</fullName>
    </submittedName>
</protein>
<feature type="region of interest" description="Disordered" evidence="2">
    <location>
        <begin position="46"/>
        <end position="116"/>
    </location>
</feature>
<feature type="coiled-coil region" evidence="1">
    <location>
        <begin position="519"/>
        <end position="560"/>
    </location>
</feature>
<dbReference type="AlphaFoldDB" id="A0A9P6FSN5"/>
<feature type="compositionally biased region" description="Low complexity" evidence="2">
    <location>
        <begin position="58"/>
        <end position="74"/>
    </location>
</feature>
<feature type="compositionally biased region" description="Polar residues" evidence="2">
    <location>
        <begin position="370"/>
        <end position="379"/>
    </location>
</feature>
<evidence type="ECO:0000313" key="4">
    <source>
        <dbReference type="Proteomes" id="UP000780801"/>
    </source>
</evidence>
<sequence>MSETPERAAHFSTAEVIRSCSTISACSTASISTATFGTKHLSLAVSKYPGCTPPSPTSPTTASATDTSSEDASTQLRPPPEDRRDTVLPEKMQDRDQGQIDQQVYPGLDDSSRSPSNLTFFSLAIRNSRPSQGHDTPTPQAGSDAQLARQDNEQLHQQPYQQEPKLEQEQEQPQQQQPQQQQQQQQQHEQERHRHRRGLELELEQTRKEIEARQHEYEFAHASIQRFQQLVLTTHAQVQEAKQRLMQARQLSTMTPTSTFTGASVPCSPRPSILPSLSTLPAALGSNGTKEASEGPRETSWQWLSFATTTIGASSTGPIEARKETNAPIASSGSARPSLTLSSPPQPKEAQVPGQADSEATAGAAKAETVEQSNSQSIATAAAIPSGVQSTAVPSARPGTPEHNKEEQMVTSVSNGGLKEDIASSSSSLQLVSGPERSSVGTSIIPTMPLLPPPPLPPPHESSRPQEQGECPAAHHIRRASGNHAMTEADSPVIEKAGYTHSRRSSEDTIDDEDVEAWIKRLEDEHHDLGQNLSQVLRDKAEAEESKQMINESMKRAKGRIREIESLLEE</sequence>
<name>A0A9P6FSN5_9FUNG</name>
<keyword evidence="4" id="KW-1185">Reference proteome</keyword>
<evidence type="ECO:0000256" key="1">
    <source>
        <dbReference type="SAM" id="Coils"/>
    </source>
</evidence>
<dbReference type="Proteomes" id="UP000780801">
    <property type="component" value="Unassembled WGS sequence"/>
</dbReference>